<feature type="transmembrane region" description="Helical" evidence="1">
    <location>
        <begin position="50"/>
        <end position="71"/>
    </location>
</feature>
<evidence type="ECO:0000313" key="3">
    <source>
        <dbReference type="Proteomes" id="UP000243374"/>
    </source>
</evidence>
<gene>
    <name evidence="2" type="ORF">SAMN04487865_101439</name>
</gene>
<evidence type="ECO:0000256" key="1">
    <source>
        <dbReference type="SAM" id="Phobius"/>
    </source>
</evidence>
<name>A0A662Z8G1_9GAMM</name>
<feature type="transmembrane region" description="Helical" evidence="1">
    <location>
        <begin position="77"/>
        <end position="94"/>
    </location>
</feature>
<reference evidence="2 3" key="1">
    <citation type="submission" date="2016-10" db="EMBL/GenBank/DDBJ databases">
        <authorList>
            <person name="Varghese N."/>
            <person name="Submissions S."/>
        </authorList>
    </citation>
    <scope>NUCLEOTIDE SEQUENCE [LARGE SCALE GENOMIC DNA]</scope>
    <source>
        <strain evidence="2 3">22B</strain>
    </source>
</reference>
<keyword evidence="1" id="KW-0472">Membrane</keyword>
<protein>
    <submittedName>
        <fullName evidence="2">Uncharacterized protein</fullName>
    </submittedName>
</protein>
<keyword evidence="3" id="KW-1185">Reference proteome</keyword>
<organism evidence="2 3">
    <name type="scientific">Succinivibrio dextrinosolvens</name>
    <dbReference type="NCBI Taxonomy" id="83771"/>
    <lineage>
        <taxon>Bacteria</taxon>
        <taxon>Pseudomonadati</taxon>
        <taxon>Pseudomonadota</taxon>
        <taxon>Gammaproteobacteria</taxon>
        <taxon>Aeromonadales</taxon>
        <taxon>Succinivibrionaceae</taxon>
        <taxon>Succinivibrio</taxon>
    </lineage>
</organism>
<dbReference type="EMBL" id="FOSF01000014">
    <property type="protein sequence ID" value="SFK01436.1"/>
    <property type="molecule type" value="Genomic_DNA"/>
</dbReference>
<dbReference type="AlphaFoldDB" id="A0A662Z8G1"/>
<sequence>MEKYERISPGAFDRIFNMAAERQQFDHEEKMSTIAASQNRVDKTYRNAMVAMPMAFMLCFSLIVAGVYLIITGHSLAGTLFGTPAFIAVLRYFLGPVKLSKNKDRPPVNNQDNNK</sequence>
<proteinExistence type="predicted"/>
<evidence type="ECO:0000313" key="2">
    <source>
        <dbReference type="EMBL" id="SFK01436.1"/>
    </source>
</evidence>
<dbReference type="Proteomes" id="UP000243374">
    <property type="component" value="Unassembled WGS sequence"/>
</dbReference>
<keyword evidence="1" id="KW-1133">Transmembrane helix</keyword>
<accession>A0A662Z8G1</accession>
<keyword evidence="1" id="KW-0812">Transmembrane</keyword>